<dbReference type="RefSeq" id="WP_066466219.1">
    <property type="nucleotide sequence ID" value="NZ_MATO01000064.1"/>
</dbReference>
<dbReference type="EMBL" id="MATO01000064">
    <property type="protein sequence ID" value="OCS86013.1"/>
    <property type="molecule type" value="Genomic_DNA"/>
</dbReference>
<reference evidence="2 3" key="1">
    <citation type="submission" date="2016-07" db="EMBL/GenBank/DDBJ databases">
        <title>Caryophanon latum genome sequencing.</title>
        <authorList>
            <person name="Verma A."/>
            <person name="Pal Y."/>
            <person name="Krishnamurthi S."/>
        </authorList>
    </citation>
    <scope>NUCLEOTIDE SEQUENCE [LARGE SCALE GENOMIC DNA]</scope>
    <source>
        <strain evidence="2 3">DSM 14151</strain>
    </source>
</reference>
<dbReference type="AlphaFoldDB" id="A0A1C0YFW6"/>
<dbReference type="PANTHER" id="PTHR30619:SF7">
    <property type="entry name" value="BETA-LACTAMASE DOMAIN PROTEIN"/>
    <property type="match status" value="1"/>
</dbReference>
<dbReference type="InterPro" id="IPR001322">
    <property type="entry name" value="Lamin_tail_dom"/>
</dbReference>
<dbReference type="InterPro" id="IPR035681">
    <property type="entry name" value="ComA-like_MBL"/>
</dbReference>
<gene>
    <name evidence="2" type="ORF">A6K76_14875</name>
</gene>
<evidence type="ECO:0000259" key="1">
    <source>
        <dbReference type="PROSITE" id="PS51841"/>
    </source>
</evidence>
<comment type="caution">
    <text evidence="2">The sequence shown here is derived from an EMBL/GenBank/DDBJ whole genome shotgun (WGS) entry which is preliminary data.</text>
</comment>
<dbReference type="PROSITE" id="PS51841">
    <property type="entry name" value="LTD"/>
    <property type="match status" value="1"/>
</dbReference>
<keyword evidence="3" id="KW-1185">Reference proteome</keyword>
<dbReference type="InterPro" id="IPR036866">
    <property type="entry name" value="RibonucZ/Hydroxyglut_hydro"/>
</dbReference>
<evidence type="ECO:0000313" key="2">
    <source>
        <dbReference type="EMBL" id="OCS86013.1"/>
    </source>
</evidence>
<dbReference type="Pfam" id="PF00932">
    <property type="entry name" value="LTD"/>
    <property type="match status" value="1"/>
</dbReference>
<dbReference type="OrthoDB" id="9761531at2"/>
<protein>
    <submittedName>
        <fullName evidence="2">Competence protein</fullName>
    </submittedName>
</protein>
<dbReference type="SUPFAM" id="SSF74853">
    <property type="entry name" value="Lamin A/C globular tail domain"/>
    <property type="match status" value="1"/>
</dbReference>
<dbReference type="InterPro" id="IPR001279">
    <property type="entry name" value="Metallo-B-lactamas"/>
</dbReference>
<proteinExistence type="predicted"/>
<evidence type="ECO:0000313" key="3">
    <source>
        <dbReference type="Proteomes" id="UP000093482"/>
    </source>
</evidence>
<feature type="domain" description="LTD" evidence="1">
    <location>
        <begin position="281"/>
        <end position="389"/>
    </location>
</feature>
<accession>A0A1C0YFW6</accession>
<dbReference type="PROSITE" id="PS51257">
    <property type="entry name" value="PROKAR_LIPOPROTEIN"/>
    <property type="match status" value="1"/>
</dbReference>
<dbReference type="SUPFAM" id="SSF56281">
    <property type="entry name" value="Metallo-hydrolase/oxidoreductase"/>
    <property type="match status" value="1"/>
</dbReference>
<dbReference type="PANTHER" id="PTHR30619">
    <property type="entry name" value="DNA INTERNALIZATION/COMPETENCE PROTEIN COMEC/REC2"/>
    <property type="match status" value="1"/>
</dbReference>
<name>A0A1C0YFW6_9BACL</name>
<dbReference type="InterPro" id="IPR036415">
    <property type="entry name" value="Lamin_tail_dom_sf"/>
</dbReference>
<dbReference type="InterPro" id="IPR052159">
    <property type="entry name" value="Competence_DNA_uptake"/>
</dbReference>
<dbReference type="Proteomes" id="UP000093482">
    <property type="component" value="Unassembled WGS sequence"/>
</dbReference>
<organism evidence="2 3">
    <name type="scientific">Caryophanon latum</name>
    <dbReference type="NCBI Taxonomy" id="33977"/>
    <lineage>
        <taxon>Bacteria</taxon>
        <taxon>Bacillati</taxon>
        <taxon>Bacillota</taxon>
        <taxon>Bacilli</taxon>
        <taxon>Bacillales</taxon>
        <taxon>Caryophanaceae</taxon>
        <taxon>Caryophanon</taxon>
    </lineage>
</organism>
<dbReference type="Gene3D" id="2.60.40.1260">
    <property type="entry name" value="Lamin Tail domain"/>
    <property type="match status" value="1"/>
</dbReference>
<dbReference type="Gene3D" id="3.60.15.10">
    <property type="entry name" value="Ribonuclease Z/Hydroxyacylglutathione hydrolase-like"/>
    <property type="match status" value="1"/>
</dbReference>
<dbReference type="Pfam" id="PF00753">
    <property type="entry name" value="Lactamase_B"/>
    <property type="match status" value="1"/>
</dbReference>
<dbReference type="CDD" id="cd07731">
    <property type="entry name" value="ComA-like_MBL-fold"/>
    <property type="match status" value="1"/>
</dbReference>
<sequence length="389" mass="41877">MKKWIVGAAVAATMLAGCTNVTTSEVGEDMRVHFLDVGQGDSILIESPNDEYMLIDGGDKGSGDEIVAYLQQQGIDTLDVVVATHPDADHIGGLIDVLENVTIERWVDSGKAHTSQTYIEMLSLIDEKDIDFTVAQMGEYIPFDDALTVDVVYADETSNDNNEASVVLKMTYNERSFLFAADAGVKEEAKMLKSDIDADVLKAGHHGSNTSSSEQFIDAVSPEITVLSYGEGNKYGHPHKEVTDLLAKYNSLVYATAESGTIVIETDGVNMSVVDADVFSGSGAAQTNDVNAQVAITAKDMLSEFVTIQNNGKAAVDMTNWTLVSVQGDQRFTFPSFTLQPGQAVYVTSGDNKQDGGDYMHWSGCQMWANDGDAAQLLNAKGEIVHAID</sequence>
<dbReference type="SMART" id="SM00849">
    <property type="entry name" value="Lactamase_B"/>
    <property type="match status" value="1"/>
</dbReference>